<feature type="coiled-coil region" evidence="16">
    <location>
        <begin position="307"/>
        <end position="355"/>
    </location>
</feature>
<dbReference type="InterPro" id="IPR003856">
    <property type="entry name" value="LPS_length_determ_N"/>
</dbReference>
<dbReference type="GO" id="GO:0004715">
    <property type="term" value="F:non-membrane spanning protein tyrosine kinase activity"/>
    <property type="evidence" value="ECO:0007669"/>
    <property type="project" value="UniProtKB-EC"/>
</dbReference>
<dbReference type="Gene3D" id="3.40.50.300">
    <property type="entry name" value="P-loop containing nucleotide triphosphate hydrolases"/>
    <property type="match status" value="1"/>
</dbReference>
<dbReference type="Pfam" id="PF02706">
    <property type="entry name" value="Wzz"/>
    <property type="match status" value="1"/>
</dbReference>
<keyword evidence="12 17" id="KW-1133">Transmembrane helix</keyword>
<accession>A0A5D9C1U1</accession>
<dbReference type="InterPro" id="IPR050445">
    <property type="entry name" value="Bact_polysacc_biosynth/exp"/>
</dbReference>
<dbReference type="Pfam" id="PF13807">
    <property type="entry name" value="GNVR"/>
    <property type="match status" value="1"/>
</dbReference>
<comment type="similarity">
    <text evidence="2">Belongs to the CpsD/CapB family.</text>
</comment>
<keyword evidence="16" id="KW-0175">Coiled coil</keyword>
<dbReference type="InterPro" id="IPR027417">
    <property type="entry name" value="P-loop_NTPase"/>
</dbReference>
<evidence type="ECO:0000256" key="5">
    <source>
        <dbReference type="ARBA" id="ARBA00022475"/>
    </source>
</evidence>
<evidence type="ECO:0000259" key="18">
    <source>
        <dbReference type="Pfam" id="PF02706"/>
    </source>
</evidence>
<keyword evidence="5" id="KW-1003">Cell membrane</keyword>
<comment type="catalytic activity">
    <reaction evidence="15">
        <text>L-tyrosyl-[protein] + ATP = O-phospho-L-tyrosyl-[protein] + ADP + H(+)</text>
        <dbReference type="Rhea" id="RHEA:10596"/>
        <dbReference type="Rhea" id="RHEA-COMP:10136"/>
        <dbReference type="Rhea" id="RHEA-COMP:20101"/>
        <dbReference type="ChEBI" id="CHEBI:15378"/>
        <dbReference type="ChEBI" id="CHEBI:30616"/>
        <dbReference type="ChEBI" id="CHEBI:46858"/>
        <dbReference type="ChEBI" id="CHEBI:61978"/>
        <dbReference type="ChEBI" id="CHEBI:456216"/>
        <dbReference type="EC" id="2.7.10.2"/>
    </reaction>
</comment>
<keyword evidence="14" id="KW-0829">Tyrosine-protein kinase</keyword>
<evidence type="ECO:0000256" key="7">
    <source>
        <dbReference type="ARBA" id="ARBA00022679"/>
    </source>
</evidence>
<dbReference type="InterPro" id="IPR005702">
    <property type="entry name" value="Wzc-like_C"/>
</dbReference>
<evidence type="ECO:0000256" key="12">
    <source>
        <dbReference type="ARBA" id="ARBA00022989"/>
    </source>
</evidence>
<organism evidence="21 22">
    <name type="scientific">Sphingomonas montanisoli</name>
    <dbReference type="NCBI Taxonomy" id="2606412"/>
    <lineage>
        <taxon>Bacteria</taxon>
        <taxon>Pseudomonadati</taxon>
        <taxon>Pseudomonadota</taxon>
        <taxon>Alphaproteobacteria</taxon>
        <taxon>Sphingomonadales</taxon>
        <taxon>Sphingomonadaceae</taxon>
        <taxon>Sphingomonas</taxon>
    </lineage>
</organism>
<dbReference type="PANTHER" id="PTHR32309">
    <property type="entry name" value="TYROSINE-PROTEIN KINASE"/>
    <property type="match status" value="1"/>
</dbReference>
<keyword evidence="13 17" id="KW-0472">Membrane</keyword>
<evidence type="ECO:0000259" key="19">
    <source>
        <dbReference type="Pfam" id="PF13614"/>
    </source>
</evidence>
<evidence type="ECO:0000256" key="3">
    <source>
        <dbReference type="ARBA" id="ARBA00008883"/>
    </source>
</evidence>
<comment type="caution">
    <text evidence="21">The sequence shown here is derived from an EMBL/GenBank/DDBJ whole genome shotgun (WGS) entry which is preliminary data.</text>
</comment>
<keyword evidence="7 21" id="KW-0808">Transferase</keyword>
<reference evidence="21 22" key="1">
    <citation type="submission" date="2019-08" db="EMBL/GenBank/DDBJ databases">
        <authorList>
            <person name="Wang G."/>
            <person name="Xu Z."/>
        </authorList>
    </citation>
    <scope>NUCLEOTIDE SEQUENCE [LARGE SCALE GENOMIC DNA]</scope>
    <source>
        <strain evidence="21 22">ZX</strain>
    </source>
</reference>
<keyword evidence="10 21" id="KW-0418">Kinase</keyword>
<evidence type="ECO:0000256" key="9">
    <source>
        <dbReference type="ARBA" id="ARBA00022741"/>
    </source>
</evidence>
<evidence type="ECO:0000313" key="22">
    <source>
        <dbReference type="Proteomes" id="UP000322077"/>
    </source>
</evidence>
<evidence type="ECO:0000256" key="1">
    <source>
        <dbReference type="ARBA" id="ARBA00004429"/>
    </source>
</evidence>
<evidence type="ECO:0000256" key="14">
    <source>
        <dbReference type="ARBA" id="ARBA00023137"/>
    </source>
</evidence>
<keyword evidence="9" id="KW-0547">Nucleotide-binding</keyword>
<dbReference type="NCBIfam" id="TIGR01007">
    <property type="entry name" value="eps_fam"/>
    <property type="match status" value="1"/>
</dbReference>
<keyword evidence="6" id="KW-0997">Cell inner membrane</keyword>
<evidence type="ECO:0000256" key="6">
    <source>
        <dbReference type="ARBA" id="ARBA00022519"/>
    </source>
</evidence>
<dbReference type="SUPFAM" id="SSF52540">
    <property type="entry name" value="P-loop containing nucleoside triphosphate hydrolases"/>
    <property type="match status" value="1"/>
</dbReference>
<dbReference type="GO" id="GO:0005524">
    <property type="term" value="F:ATP binding"/>
    <property type="evidence" value="ECO:0007669"/>
    <property type="project" value="UniProtKB-KW"/>
</dbReference>
<dbReference type="EMBL" id="VTOU01000003">
    <property type="protein sequence ID" value="TZG25838.1"/>
    <property type="molecule type" value="Genomic_DNA"/>
</dbReference>
<comment type="similarity">
    <text evidence="3">Belongs to the etk/wzc family.</text>
</comment>
<evidence type="ECO:0000256" key="16">
    <source>
        <dbReference type="SAM" id="Coils"/>
    </source>
</evidence>
<dbReference type="EC" id="2.7.10.2" evidence="4"/>
<feature type="transmembrane region" description="Helical" evidence="17">
    <location>
        <begin position="449"/>
        <end position="469"/>
    </location>
</feature>
<feature type="domain" description="Polysaccharide chain length determinant N-terminal" evidence="18">
    <location>
        <begin position="22"/>
        <end position="109"/>
    </location>
</feature>
<dbReference type="Proteomes" id="UP000322077">
    <property type="component" value="Unassembled WGS sequence"/>
</dbReference>
<evidence type="ECO:0000313" key="21">
    <source>
        <dbReference type="EMBL" id="TZG25838.1"/>
    </source>
</evidence>
<dbReference type="RefSeq" id="WP_149522644.1">
    <property type="nucleotide sequence ID" value="NZ_VTOU01000003.1"/>
</dbReference>
<dbReference type="CDD" id="cd05387">
    <property type="entry name" value="BY-kinase"/>
    <property type="match status" value="1"/>
</dbReference>
<feature type="transmembrane region" description="Helical" evidence="17">
    <location>
        <begin position="33"/>
        <end position="52"/>
    </location>
</feature>
<feature type="domain" description="Tyrosine-protein kinase G-rich" evidence="20">
    <location>
        <begin position="397"/>
        <end position="468"/>
    </location>
</feature>
<keyword evidence="11" id="KW-0067">ATP-binding</keyword>
<keyword evidence="8 17" id="KW-0812">Transmembrane</keyword>
<dbReference type="InterPro" id="IPR032807">
    <property type="entry name" value="GNVR"/>
</dbReference>
<gene>
    <name evidence="21" type="ORF">FYJ91_12715</name>
</gene>
<dbReference type="GO" id="GO:0005886">
    <property type="term" value="C:plasma membrane"/>
    <property type="evidence" value="ECO:0007669"/>
    <property type="project" value="UniProtKB-SubCell"/>
</dbReference>
<evidence type="ECO:0000256" key="11">
    <source>
        <dbReference type="ARBA" id="ARBA00022840"/>
    </source>
</evidence>
<dbReference type="Pfam" id="PF13614">
    <property type="entry name" value="AAA_31"/>
    <property type="match status" value="1"/>
</dbReference>
<evidence type="ECO:0000256" key="2">
    <source>
        <dbReference type="ARBA" id="ARBA00007316"/>
    </source>
</evidence>
<evidence type="ECO:0000259" key="20">
    <source>
        <dbReference type="Pfam" id="PF13807"/>
    </source>
</evidence>
<evidence type="ECO:0000256" key="15">
    <source>
        <dbReference type="ARBA" id="ARBA00051245"/>
    </source>
</evidence>
<name>A0A5D9C1U1_9SPHN</name>
<dbReference type="AlphaFoldDB" id="A0A5D9C1U1"/>
<keyword evidence="22" id="KW-1185">Reference proteome</keyword>
<dbReference type="InterPro" id="IPR025669">
    <property type="entry name" value="AAA_dom"/>
</dbReference>
<dbReference type="PANTHER" id="PTHR32309:SF13">
    <property type="entry name" value="FERRIC ENTEROBACTIN TRANSPORT PROTEIN FEPE"/>
    <property type="match status" value="1"/>
</dbReference>
<evidence type="ECO:0000256" key="10">
    <source>
        <dbReference type="ARBA" id="ARBA00022777"/>
    </source>
</evidence>
<protein>
    <recommendedName>
        <fullName evidence="4">non-specific protein-tyrosine kinase</fullName>
        <ecNumber evidence="4">2.7.10.2</ecNumber>
    </recommendedName>
</protein>
<evidence type="ECO:0000256" key="8">
    <source>
        <dbReference type="ARBA" id="ARBA00022692"/>
    </source>
</evidence>
<feature type="domain" description="AAA" evidence="19">
    <location>
        <begin position="549"/>
        <end position="696"/>
    </location>
</feature>
<proteinExistence type="inferred from homology"/>
<evidence type="ECO:0000256" key="4">
    <source>
        <dbReference type="ARBA" id="ARBA00011903"/>
    </source>
</evidence>
<sequence>MASKPPPYLGQPSSTLNIEQNFAEVIRFFRRRWIQIFGVTAVITLLGTLMVLQADRLYTATGSVAVQAQKSQVVAVQDVVGDLSPDDKTMATQAAIIGSNRLMGRLADEMKLDQDPEFSPAVRKPSFSLFRPSTWFGAKPAPKPRLTPRQAAQLRTRIIGAVTGSFAIVPSESSFVISISATTLDPQKSQAMVNKLADLYIQDGIEAKFDASKRASDYLQSRVTELRGEALQSDRAAETYRATTGLTAPSDGATVDSQQLAELNSQLIIARSERAAKEAQLSQVRALTRGDGSAIETSGVILSSSLIQRLREQESEVQRNLANLQSTYGQNHPKIINANAELRDLRAKILDEVRKVAASTANDVAVSRARENTLAGSLAAIEGRVNRGGSASVRLRELQREADANKSVYETFLNRLKETTQQVDVQSADARVIANALLPLSPSAPRVNFTIAASAITGFILGLLFALVLEKLDNTVRGADALEAMGGGATLAFLPVVSGDYERAEDIVIDRPQAMAAESLRTLRSALALSDVDNPPKLVMLSSSVPAEGKTFVSSGLARVSAQAGARTLLIDADMRHPRVHSAIGIDNGPGLVQVLSHQITLGDAIRKDPSSDLDVLTAGTGSINPPDLLRSETMQRLMQMIRAEYDFIVIDTPPFVPMTDSQILTSLVDKMILVVRWGSTPVPVVQNVLKQIHRLDAPLVGSVMSRVSFARQATYGFGDYGYHYSRYGAYYGTQE</sequence>
<comment type="subcellular location">
    <subcellularLocation>
        <location evidence="1">Cell inner membrane</location>
        <topology evidence="1">Multi-pass membrane protein</topology>
    </subcellularLocation>
</comment>
<evidence type="ECO:0000256" key="13">
    <source>
        <dbReference type="ARBA" id="ARBA00023136"/>
    </source>
</evidence>
<evidence type="ECO:0000256" key="17">
    <source>
        <dbReference type="SAM" id="Phobius"/>
    </source>
</evidence>